<reference evidence="3" key="1">
    <citation type="submission" date="2016-06" db="EMBL/GenBank/DDBJ databases">
        <authorList>
            <person name="Varghese N."/>
        </authorList>
    </citation>
    <scope>NUCLEOTIDE SEQUENCE [LARGE SCALE GENOMIC DNA]</scope>
    <source>
        <strain evidence="3">DSM 45344</strain>
    </source>
</reference>
<sequence>MRRVTSALPAVDGPYGAVDGPVGSRPMVSFDGLTDLWDRLFGAQPDPPPLLVLLTALGALVVVSTRLPWRIARNAVTIAHEGGHALVALLTGRKLRGIRLHSDTSGLTLSAGRPSGPGMILTLLAGYVAPPLVGLAGAWLLGGNRITLLLWVAVALLLAMLVMIRNAFGVISLLVTGGVVLAVSWYASPQVQAAFAYAGVWFLLLGGVRPVVELQRVRSRGRMPASDADQLAGLTPFPAFFWVTVFALVNVAVLLAGALLLTGPILTEAGLTG</sequence>
<dbReference type="EMBL" id="LT598496">
    <property type="protein sequence ID" value="SBV28043.1"/>
    <property type="molecule type" value="Genomic_DNA"/>
</dbReference>
<organism evidence="2 3">
    <name type="scientific">Micromonospora krabiensis</name>
    <dbReference type="NCBI Taxonomy" id="307121"/>
    <lineage>
        <taxon>Bacteria</taxon>
        <taxon>Bacillati</taxon>
        <taxon>Actinomycetota</taxon>
        <taxon>Actinomycetes</taxon>
        <taxon>Micromonosporales</taxon>
        <taxon>Micromonosporaceae</taxon>
        <taxon>Micromonospora</taxon>
    </lineage>
</organism>
<keyword evidence="3" id="KW-1185">Reference proteome</keyword>
<dbReference type="AlphaFoldDB" id="A0A1C3N664"/>
<feature type="transmembrane region" description="Helical" evidence="1">
    <location>
        <begin position="146"/>
        <end position="164"/>
    </location>
</feature>
<evidence type="ECO:0000256" key="1">
    <source>
        <dbReference type="SAM" id="Phobius"/>
    </source>
</evidence>
<name>A0A1C3N664_9ACTN</name>
<keyword evidence="1" id="KW-0812">Transmembrane</keyword>
<dbReference type="PATRIC" id="fig|307121.4.peg.3646"/>
<feature type="transmembrane region" description="Helical" evidence="1">
    <location>
        <begin position="194"/>
        <end position="212"/>
    </location>
</feature>
<feature type="transmembrane region" description="Helical" evidence="1">
    <location>
        <begin position="120"/>
        <end position="140"/>
    </location>
</feature>
<dbReference type="InterPro" id="IPR049500">
    <property type="entry name" value="Peptidase_M50B-like"/>
</dbReference>
<keyword evidence="1" id="KW-0472">Membrane</keyword>
<proteinExistence type="predicted"/>
<feature type="transmembrane region" description="Helical" evidence="1">
    <location>
        <begin position="239"/>
        <end position="261"/>
    </location>
</feature>
<gene>
    <name evidence="2" type="ORF">GA0070620_3575</name>
</gene>
<feature type="transmembrane region" description="Helical" evidence="1">
    <location>
        <begin position="171"/>
        <end position="188"/>
    </location>
</feature>
<accession>A0A1C3N664</accession>
<evidence type="ECO:0000313" key="2">
    <source>
        <dbReference type="EMBL" id="SBV28043.1"/>
    </source>
</evidence>
<dbReference type="Pfam" id="PF13398">
    <property type="entry name" value="Peptidase_M50B"/>
    <property type="match status" value="1"/>
</dbReference>
<dbReference type="STRING" id="307121.GA0070620_3575"/>
<dbReference type="Proteomes" id="UP000199393">
    <property type="component" value="Chromosome I"/>
</dbReference>
<protein>
    <submittedName>
        <fullName evidence="2">Peptidase M50B-like</fullName>
    </submittedName>
</protein>
<keyword evidence="1" id="KW-1133">Transmembrane helix</keyword>
<evidence type="ECO:0000313" key="3">
    <source>
        <dbReference type="Proteomes" id="UP000199393"/>
    </source>
</evidence>